<dbReference type="RefSeq" id="WP_208007270.1">
    <property type="nucleotide sequence ID" value="NZ_CP071796.1"/>
</dbReference>
<protein>
    <submittedName>
        <fullName evidence="1">Uncharacterized protein</fullName>
    </submittedName>
</protein>
<keyword evidence="2" id="KW-1185">Reference proteome</keyword>
<accession>A0A975H263</accession>
<dbReference type="KEGG" id="otd:J1M35_11970"/>
<evidence type="ECO:0000313" key="2">
    <source>
        <dbReference type="Proteomes" id="UP000663903"/>
    </source>
</evidence>
<gene>
    <name evidence="1" type="ORF">J1M35_11970</name>
</gene>
<sequence>MAAMLNFWRHQRARTLRWDGECWFVGAPVEAVEMGGEGAQVLLRLDAQRWMLLWFQPASGARGCWLWAQARNDPARWHLLRCALYSPLTSASAGSTPAAETERA</sequence>
<proteinExistence type="predicted"/>
<name>A0A975H263_9BURK</name>
<dbReference type="Proteomes" id="UP000663903">
    <property type="component" value="Chromosome"/>
</dbReference>
<dbReference type="AlphaFoldDB" id="A0A975H263"/>
<evidence type="ECO:0000313" key="1">
    <source>
        <dbReference type="EMBL" id="QTD43861.1"/>
    </source>
</evidence>
<dbReference type="EMBL" id="CP071796">
    <property type="protein sequence ID" value="QTD43861.1"/>
    <property type="molecule type" value="Genomic_DNA"/>
</dbReference>
<organism evidence="1 2">
    <name type="scientific">Ottowia testudinis</name>
    <dbReference type="NCBI Taxonomy" id="2816950"/>
    <lineage>
        <taxon>Bacteria</taxon>
        <taxon>Pseudomonadati</taxon>
        <taxon>Pseudomonadota</taxon>
        <taxon>Betaproteobacteria</taxon>
        <taxon>Burkholderiales</taxon>
        <taxon>Comamonadaceae</taxon>
        <taxon>Ottowia</taxon>
    </lineage>
</organism>
<reference evidence="1" key="1">
    <citation type="submission" date="2021-03" db="EMBL/GenBank/DDBJ databases">
        <title>Ottowia sp. 27C isolated from the cloaca of a Giant Asian pond turtle (Heosemys grandis).</title>
        <authorList>
            <person name="Spergser J."/>
            <person name="Busse H.-J."/>
        </authorList>
    </citation>
    <scope>NUCLEOTIDE SEQUENCE</scope>
    <source>
        <strain evidence="1">27C</strain>
    </source>
</reference>